<feature type="region of interest" description="Disordered" evidence="1">
    <location>
        <begin position="818"/>
        <end position="852"/>
    </location>
</feature>
<feature type="compositionally biased region" description="Basic and acidic residues" evidence="1">
    <location>
        <begin position="632"/>
        <end position="646"/>
    </location>
</feature>
<dbReference type="AlphaFoldDB" id="A0A3R7M0L0"/>
<proteinExistence type="predicted"/>
<gene>
    <name evidence="2" type="ORF">C7M84_013427</name>
</gene>
<reference evidence="2 3" key="2">
    <citation type="submission" date="2019-01" db="EMBL/GenBank/DDBJ databases">
        <title>The decoding of complex shrimp genome reveals the adaptation for benthos swimmer, frequently molting mechanism and breeding impact on genome.</title>
        <authorList>
            <person name="Sun Y."/>
            <person name="Gao Y."/>
            <person name="Yu Y."/>
        </authorList>
    </citation>
    <scope>NUCLEOTIDE SEQUENCE [LARGE SCALE GENOMIC DNA]</scope>
    <source>
        <tissue evidence="2">Muscle</tissue>
    </source>
</reference>
<feature type="region of interest" description="Disordered" evidence="1">
    <location>
        <begin position="349"/>
        <end position="393"/>
    </location>
</feature>
<evidence type="ECO:0000256" key="1">
    <source>
        <dbReference type="SAM" id="MobiDB-lite"/>
    </source>
</evidence>
<keyword evidence="3" id="KW-1185">Reference proteome</keyword>
<comment type="caution">
    <text evidence="2">The sequence shown here is derived from an EMBL/GenBank/DDBJ whole genome shotgun (WGS) entry which is preliminary data.</text>
</comment>
<dbReference type="InterPro" id="IPR036388">
    <property type="entry name" value="WH-like_DNA-bd_sf"/>
</dbReference>
<organism evidence="2 3">
    <name type="scientific">Penaeus vannamei</name>
    <name type="common">Whiteleg shrimp</name>
    <name type="synonym">Litopenaeus vannamei</name>
    <dbReference type="NCBI Taxonomy" id="6689"/>
    <lineage>
        <taxon>Eukaryota</taxon>
        <taxon>Metazoa</taxon>
        <taxon>Ecdysozoa</taxon>
        <taxon>Arthropoda</taxon>
        <taxon>Crustacea</taxon>
        <taxon>Multicrustacea</taxon>
        <taxon>Malacostraca</taxon>
        <taxon>Eumalacostraca</taxon>
        <taxon>Eucarida</taxon>
        <taxon>Decapoda</taxon>
        <taxon>Dendrobranchiata</taxon>
        <taxon>Penaeoidea</taxon>
        <taxon>Penaeidae</taxon>
        <taxon>Penaeus</taxon>
    </lineage>
</organism>
<feature type="compositionally biased region" description="Low complexity" evidence="1">
    <location>
        <begin position="203"/>
        <end position="218"/>
    </location>
</feature>
<evidence type="ECO:0000313" key="3">
    <source>
        <dbReference type="Proteomes" id="UP000283509"/>
    </source>
</evidence>
<feature type="region of interest" description="Disordered" evidence="1">
    <location>
        <begin position="202"/>
        <end position="226"/>
    </location>
</feature>
<evidence type="ECO:0000313" key="2">
    <source>
        <dbReference type="EMBL" id="ROT68413.1"/>
    </source>
</evidence>
<dbReference type="Gene3D" id="1.10.10.10">
    <property type="entry name" value="Winged helix-like DNA-binding domain superfamily/Winged helix DNA-binding domain"/>
    <property type="match status" value="1"/>
</dbReference>
<feature type="compositionally biased region" description="Basic and acidic residues" evidence="1">
    <location>
        <begin position="374"/>
        <end position="385"/>
    </location>
</feature>
<dbReference type="Proteomes" id="UP000283509">
    <property type="component" value="Unassembled WGS sequence"/>
</dbReference>
<dbReference type="EMBL" id="QCYY01002669">
    <property type="protein sequence ID" value="ROT68413.1"/>
    <property type="molecule type" value="Genomic_DNA"/>
</dbReference>
<feature type="compositionally biased region" description="Polar residues" evidence="1">
    <location>
        <begin position="132"/>
        <end position="145"/>
    </location>
</feature>
<protein>
    <submittedName>
        <fullName evidence="2">Uncharacterized protein</fullName>
    </submittedName>
</protein>
<reference evidence="2 3" key="1">
    <citation type="submission" date="2018-04" db="EMBL/GenBank/DDBJ databases">
        <authorList>
            <person name="Zhang X."/>
            <person name="Yuan J."/>
            <person name="Li F."/>
            <person name="Xiang J."/>
        </authorList>
    </citation>
    <scope>NUCLEOTIDE SEQUENCE [LARGE SCALE GENOMIC DNA]</scope>
    <source>
        <tissue evidence="2">Muscle</tissue>
    </source>
</reference>
<name>A0A3R7M0L0_PENVA</name>
<dbReference type="InterPro" id="IPR035898">
    <property type="entry name" value="TAZ_dom_sf"/>
</dbReference>
<dbReference type="Gene3D" id="1.20.1020.10">
    <property type="entry name" value="TAZ domain"/>
    <property type="match status" value="1"/>
</dbReference>
<sequence length="881" mass="96736">MANASKSSHRPKWRRVCDDWVDRRLEDRQGVTTPVHVLYNTYLSENPHHYMDIAQFGKVLKSRFKNQKCRRGGQGAQIYVYKNVAIKSLDEAKADVSPPGPRLAISSDVTPPLPCPATHTAVTASPPRPGSATLSDVSVSPSRSATPADVRAPSPTQPTKRKASAESSIIPKKRKYIFEDSFPQVAPPASLAAESFVSRSEHSASPAAPSMASQQDPSEMAACGSDVQEPPRLLAKVSNNYHLLSDANSEKLSRSRHWSPALIEDSGGTADLPLDHFSKSLSLKQGAFEKDQIYCESNLKTLHKTDTILPPIASENNHSKTLTSIENVLSEIEKVNNIINVDSYSLRASSPQSQAPKYNLRPTSHVAPASSDESSLRDEEQHVSGEEGPVEGQGISCRMAVGRKWVDAQLRDEPGARTFAWEVAAAYARDHPDEPLPDTSIAVLIRNKFPSRRKAFKQGPVTTYYFQDLELVSREGLCEVPSVTEHKGIPASMKDKATPSVKTFVGNFPGAEASSFVKISEDIKPISVVKPPAQSILFRNGVPCIVLKVKPFIVRPSNPQVKTIQVGPLRSHGQQEDISFKVLHLAKPQTPSNCLSFQPPTSANFEDRGAYEIPFLQPEVNASSEQQLTSFHPEEKASGQETEDHRESIKRTILETALNLFSEEGAALPEGERARRLEAALYERNPAVHYEDGVPWPSSHSEDAEEFPCRASQVLAEASALAQGDATQLLYHHQYCPGQGCSYNGELCLSLRAAYTHISIFRHRCHVWHCFNSVLALHASSCSRVDCPCQFCCSAKHELSSAEGWCRGRQWRLSGSCCGRSSPRASGRGGTRRGCTATTGSGSSCPCRSPRRRLDEQTPRFAAGKRPERAWLEERIQLSGI</sequence>
<feature type="region of interest" description="Disordered" evidence="1">
    <location>
        <begin position="92"/>
        <end position="167"/>
    </location>
</feature>
<dbReference type="OrthoDB" id="6375424at2759"/>
<feature type="region of interest" description="Disordered" evidence="1">
    <location>
        <begin position="622"/>
        <end position="646"/>
    </location>
</feature>
<feature type="compositionally biased region" description="Low complexity" evidence="1">
    <location>
        <begin position="833"/>
        <end position="848"/>
    </location>
</feature>
<accession>A0A3R7M0L0</accession>